<feature type="domain" description="SET" evidence="7">
    <location>
        <begin position="104"/>
        <end position="215"/>
    </location>
</feature>
<dbReference type="Pfam" id="PF00856">
    <property type="entry name" value="SET"/>
    <property type="match status" value="1"/>
</dbReference>
<dbReference type="OrthoDB" id="6627536at2759"/>
<accession>A0A6A6DA68</accession>
<dbReference type="CDD" id="cd10524">
    <property type="entry name" value="SET_Suv4-20-like"/>
    <property type="match status" value="1"/>
</dbReference>
<dbReference type="AlphaFoldDB" id="A0A6A6DA68"/>
<dbReference type="InterPro" id="IPR039977">
    <property type="entry name" value="Suv4-20/Set9"/>
</dbReference>
<evidence type="ECO:0000256" key="1">
    <source>
        <dbReference type="ARBA" id="ARBA00001984"/>
    </source>
</evidence>
<evidence type="ECO:0000256" key="3">
    <source>
        <dbReference type="ARBA" id="ARBA00015413"/>
    </source>
</evidence>
<dbReference type="GO" id="GO:0005634">
    <property type="term" value="C:nucleus"/>
    <property type="evidence" value="ECO:0007669"/>
    <property type="project" value="TreeGrafter"/>
</dbReference>
<evidence type="ECO:0000259" key="7">
    <source>
        <dbReference type="PROSITE" id="PS50280"/>
    </source>
</evidence>
<name>A0A6A6DA68_9PEZI</name>
<evidence type="ECO:0000256" key="2">
    <source>
        <dbReference type="ARBA" id="ARBA00014232"/>
    </source>
</evidence>
<evidence type="ECO:0000313" key="9">
    <source>
        <dbReference type="Proteomes" id="UP000800200"/>
    </source>
</evidence>
<dbReference type="GO" id="GO:0140943">
    <property type="term" value="F:histone H4K20 trimethyltransferase activity"/>
    <property type="evidence" value="ECO:0007669"/>
    <property type="project" value="UniProtKB-EC"/>
</dbReference>
<dbReference type="EC" id="2.1.1.372" evidence="4"/>
<dbReference type="PANTHER" id="PTHR12977">
    <property type="entry name" value="SUPPRESSOR OF VARIEGATION 4-20-RELATED"/>
    <property type="match status" value="1"/>
</dbReference>
<proteinExistence type="predicted"/>
<sequence length="305" mass="34925">MPFNNHIDVNQFGLNDDWITDLLLDKVGFSPYVRKFTSNYHSLMILEEDIASALDTVARQANHVECVRRLLEILRRGGYLTQLPKPLHFKNQLTSYVQMYLPDCPFEINTTRQYSVIPEGCVTARRPIDRGVIKYLYGFLVSLKEEEEHDLDVTGRNFTIVTSSRSNCSSLFLGPARFVNHDCEGNAELRPANDGMQIVATRYIRIGEEITVKYGSHYFGEDNCDCLCATCASIGRNGWAAESKAEGSTKQSLKPATMKRVSRLRRLRVRDRLTLALCMTCTPRSACFRCQRHLRIYGCRWPYTK</sequence>
<evidence type="ECO:0000256" key="4">
    <source>
        <dbReference type="ARBA" id="ARBA00024057"/>
    </source>
</evidence>
<comment type="function">
    <text evidence="1">Histone methyltransferase that trimethylates 'Lys-20' of histone H4 to form H4K20me3.</text>
</comment>
<dbReference type="SMART" id="SM00317">
    <property type="entry name" value="SET"/>
    <property type="match status" value="1"/>
</dbReference>
<dbReference type="PANTHER" id="PTHR12977:SF4">
    <property type="entry name" value="HISTONE-LYSINE N-METHYLTRANSFERASE KMT5B"/>
    <property type="match status" value="1"/>
</dbReference>
<dbReference type="EMBL" id="ML994765">
    <property type="protein sequence ID" value="KAF2174850.1"/>
    <property type="molecule type" value="Genomic_DNA"/>
</dbReference>
<gene>
    <name evidence="8" type="ORF">K469DRAFT_769558</name>
</gene>
<dbReference type="Proteomes" id="UP000800200">
    <property type="component" value="Unassembled WGS sequence"/>
</dbReference>
<evidence type="ECO:0000256" key="6">
    <source>
        <dbReference type="ARBA" id="ARBA00048081"/>
    </source>
</evidence>
<comment type="catalytic activity">
    <reaction evidence="6">
        <text>L-lysyl(20)-[histone H4] + 3 S-adenosyl-L-methionine = N(6),N(6),N(6)-trimethyl-L-lysyl(20)-[histone H4] + 3 S-adenosyl-L-homocysteine + 3 H(+)</text>
        <dbReference type="Rhea" id="RHEA:64456"/>
        <dbReference type="Rhea" id="RHEA-COMP:15554"/>
        <dbReference type="Rhea" id="RHEA-COMP:15998"/>
        <dbReference type="ChEBI" id="CHEBI:15378"/>
        <dbReference type="ChEBI" id="CHEBI:29969"/>
        <dbReference type="ChEBI" id="CHEBI:57856"/>
        <dbReference type="ChEBI" id="CHEBI:59789"/>
        <dbReference type="ChEBI" id="CHEBI:61961"/>
        <dbReference type="EC" id="2.1.1.372"/>
    </reaction>
</comment>
<dbReference type="Gene3D" id="2.170.270.10">
    <property type="entry name" value="SET domain"/>
    <property type="match status" value="1"/>
</dbReference>
<dbReference type="InterPro" id="IPR046341">
    <property type="entry name" value="SET_dom_sf"/>
</dbReference>
<dbReference type="SUPFAM" id="SSF82199">
    <property type="entry name" value="SET domain"/>
    <property type="match status" value="1"/>
</dbReference>
<dbReference type="PROSITE" id="PS50280">
    <property type="entry name" value="SET"/>
    <property type="match status" value="1"/>
</dbReference>
<dbReference type="InterPro" id="IPR025783">
    <property type="entry name" value="Set9_fungi"/>
</dbReference>
<evidence type="ECO:0000313" key="8">
    <source>
        <dbReference type="EMBL" id="KAF2174850.1"/>
    </source>
</evidence>
<dbReference type="PROSITE" id="PS51567">
    <property type="entry name" value="SAM_MT43_SUVAR420_1"/>
    <property type="match status" value="1"/>
</dbReference>
<protein>
    <recommendedName>
        <fullName evidence="3">Histone-lysine N-methyltransferase SET9</fullName>
        <ecNumber evidence="4">2.1.1.372</ecNumber>
    </recommendedName>
    <alternativeName>
        <fullName evidence="2">Histone-lysine N-methyltransferase set9</fullName>
    </alternativeName>
    <alternativeName>
        <fullName evidence="5">SET domain protein 9</fullName>
    </alternativeName>
</protein>
<keyword evidence="9" id="KW-1185">Reference proteome</keyword>
<evidence type="ECO:0000256" key="5">
    <source>
        <dbReference type="ARBA" id="ARBA00030653"/>
    </source>
</evidence>
<dbReference type="InterPro" id="IPR001214">
    <property type="entry name" value="SET_dom"/>
</dbReference>
<reference evidence="8" key="1">
    <citation type="journal article" date="2020" name="Stud. Mycol.">
        <title>101 Dothideomycetes genomes: a test case for predicting lifestyles and emergence of pathogens.</title>
        <authorList>
            <person name="Haridas S."/>
            <person name="Albert R."/>
            <person name="Binder M."/>
            <person name="Bloem J."/>
            <person name="Labutti K."/>
            <person name="Salamov A."/>
            <person name="Andreopoulos B."/>
            <person name="Baker S."/>
            <person name="Barry K."/>
            <person name="Bills G."/>
            <person name="Bluhm B."/>
            <person name="Cannon C."/>
            <person name="Castanera R."/>
            <person name="Culley D."/>
            <person name="Daum C."/>
            <person name="Ezra D."/>
            <person name="Gonzalez J."/>
            <person name="Henrissat B."/>
            <person name="Kuo A."/>
            <person name="Liang C."/>
            <person name="Lipzen A."/>
            <person name="Lutzoni F."/>
            <person name="Magnuson J."/>
            <person name="Mondo S."/>
            <person name="Nolan M."/>
            <person name="Ohm R."/>
            <person name="Pangilinan J."/>
            <person name="Park H.-J."/>
            <person name="Ramirez L."/>
            <person name="Alfaro M."/>
            <person name="Sun H."/>
            <person name="Tritt A."/>
            <person name="Yoshinaga Y."/>
            <person name="Zwiers L.-H."/>
            <person name="Turgeon B."/>
            <person name="Goodwin S."/>
            <person name="Spatafora J."/>
            <person name="Crous P."/>
            <person name="Grigoriev I."/>
        </authorList>
    </citation>
    <scope>NUCLEOTIDE SEQUENCE</scope>
    <source>
        <strain evidence="8">CBS 207.26</strain>
    </source>
</reference>
<organism evidence="8 9">
    <name type="scientific">Zopfia rhizophila CBS 207.26</name>
    <dbReference type="NCBI Taxonomy" id="1314779"/>
    <lineage>
        <taxon>Eukaryota</taxon>
        <taxon>Fungi</taxon>
        <taxon>Dikarya</taxon>
        <taxon>Ascomycota</taxon>
        <taxon>Pezizomycotina</taxon>
        <taxon>Dothideomycetes</taxon>
        <taxon>Dothideomycetes incertae sedis</taxon>
        <taxon>Zopfiaceae</taxon>
        <taxon>Zopfia</taxon>
    </lineage>
</organism>